<dbReference type="AlphaFoldDB" id="A0A6J1QLR8"/>
<dbReference type="GeneID" id="112461116"/>
<sequence length="213" mass="24841">MKVDSARICSIHFEKNCYELVKTTPRLINDPVKEVLRLKKGSVPTKFLNLEKKRIRRMSQSKENNKKIKVPEKSFIVPTCTGLVQYAQQKQRLSQEETVTRMETDLAQNMEEQSKAIKQQVKQGINDNTNYVYVKTLMQLRKTEQLNRELLDENKNLKERIRDLGTQFAQLLQAEIKSMTRNKHKEAKTIVIDALHKIIERLSSEDIARADSL</sequence>
<reference evidence="3" key="1">
    <citation type="submission" date="2025-08" db="UniProtKB">
        <authorList>
            <consortium name="RefSeq"/>
        </authorList>
    </citation>
    <scope>IDENTIFICATION</scope>
    <source>
        <tissue evidence="3">Whole body</tissue>
    </source>
</reference>
<protein>
    <submittedName>
        <fullName evidence="3">Uncharacterized protein LOC112461116</fullName>
    </submittedName>
</protein>
<gene>
    <name evidence="3" type="primary">LOC112461116</name>
</gene>
<dbReference type="RefSeq" id="XP_024881976.1">
    <property type="nucleotide sequence ID" value="XM_025026208.1"/>
</dbReference>
<proteinExistence type="predicted"/>
<evidence type="ECO:0000256" key="1">
    <source>
        <dbReference type="SAM" id="Coils"/>
    </source>
</evidence>
<keyword evidence="2" id="KW-1185">Reference proteome</keyword>
<dbReference type="Proteomes" id="UP000504618">
    <property type="component" value="Unplaced"/>
</dbReference>
<feature type="coiled-coil region" evidence="1">
    <location>
        <begin position="107"/>
        <end position="174"/>
    </location>
</feature>
<organism evidence="2 3">
    <name type="scientific">Temnothorax curvispinosus</name>
    <dbReference type="NCBI Taxonomy" id="300111"/>
    <lineage>
        <taxon>Eukaryota</taxon>
        <taxon>Metazoa</taxon>
        <taxon>Ecdysozoa</taxon>
        <taxon>Arthropoda</taxon>
        <taxon>Hexapoda</taxon>
        <taxon>Insecta</taxon>
        <taxon>Pterygota</taxon>
        <taxon>Neoptera</taxon>
        <taxon>Endopterygota</taxon>
        <taxon>Hymenoptera</taxon>
        <taxon>Apocrita</taxon>
        <taxon>Aculeata</taxon>
        <taxon>Formicoidea</taxon>
        <taxon>Formicidae</taxon>
        <taxon>Myrmicinae</taxon>
        <taxon>Temnothorax</taxon>
    </lineage>
</organism>
<evidence type="ECO:0000313" key="3">
    <source>
        <dbReference type="RefSeq" id="XP_024881976.1"/>
    </source>
</evidence>
<name>A0A6J1QLR8_9HYME</name>
<keyword evidence="1" id="KW-0175">Coiled coil</keyword>
<evidence type="ECO:0000313" key="2">
    <source>
        <dbReference type="Proteomes" id="UP000504618"/>
    </source>
</evidence>
<accession>A0A6J1QLR8</accession>